<accession>A0A1V8S8S3</accession>
<evidence type="ECO:0000256" key="2">
    <source>
        <dbReference type="SAM" id="MobiDB-lite"/>
    </source>
</evidence>
<feature type="coiled-coil region" evidence="1">
    <location>
        <begin position="153"/>
        <end position="230"/>
    </location>
</feature>
<organism evidence="3 4">
    <name type="scientific">Cryoendolithus antarcticus</name>
    <dbReference type="NCBI Taxonomy" id="1507870"/>
    <lineage>
        <taxon>Eukaryota</taxon>
        <taxon>Fungi</taxon>
        <taxon>Dikarya</taxon>
        <taxon>Ascomycota</taxon>
        <taxon>Pezizomycotina</taxon>
        <taxon>Dothideomycetes</taxon>
        <taxon>Dothideomycetidae</taxon>
        <taxon>Cladosporiales</taxon>
        <taxon>Cladosporiaceae</taxon>
        <taxon>Cryoendolithus</taxon>
    </lineage>
</organism>
<feature type="coiled-coil region" evidence="1">
    <location>
        <begin position="65"/>
        <end position="99"/>
    </location>
</feature>
<gene>
    <name evidence="3" type="ORF">B0A48_18178</name>
</gene>
<feature type="compositionally biased region" description="Gly residues" evidence="2">
    <location>
        <begin position="377"/>
        <end position="386"/>
    </location>
</feature>
<proteinExistence type="predicted"/>
<dbReference type="OrthoDB" id="5592979at2759"/>
<dbReference type="PANTHER" id="PTHR37331">
    <property type="entry name" value="YALI0F11671P"/>
    <property type="match status" value="1"/>
</dbReference>
<dbReference type="Gene3D" id="1.10.287.1060">
    <property type="entry name" value="ESAT-6-like"/>
    <property type="match status" value="1"/>
</dbReference>
<dbReference type="GO" id="GO:0007034">
    <property type="term" value="P:vacuolar transport"/>
    <property type="evidence" value="ECO:0007669"/>
    <property type="project" value="InterPro"/>
</dbReference>
<keyword evidence="4" id="KW-1185">Reference proteome</keyword>
<dbReference type="PANTHER" id="PTHR37331:SF1">
    <property type="entry name" value="YALI0F11671P"/>
    <property type="match status" value="1"/>
</dbReference>
<sequence>MASGWGIGSLWGGNAAKKKDTTKNAILGLRSTLDMLSKREKHLQNQMDEQDAIARKNVSTNKGLAKAALRRKKAHEQALEQTSAQMMTLEKEISSIESANINKETLDAMTNASKAMKTIHGGLTVDKVDQVMEDLREQHAVGEEIADALAQGATSTAIDEDELDEELAELQQEQLDEKMLKTGSVPISDQIQRVPNVPNAPIRGRAAAEEEDEEEELRKLQAEMAMYTGISLEVLRQPGLPRSALDRSGLSYQAADGRAYMHPDPTSPSTHILSLLPTCPPSPHLAIGTTSTIPPTPESLTESPAFLNIVHETLRKHAHSDPEVIAQAAMYSSQAGSALGSGGVFSPSKAPPRRRGKGSQASMSKPSLSGHVSEAQGGMGGAGKGGYIHVSDQRQPPDFGRVAWPEDIFGSLELDAKGEFVDGHGRYQEAGTYRICTREGVLGLSAYLWGKVVERLREMEKEGKETGKS</sequence>
<feature type="region of interest" description="Disordered" evidence="2">
    <location>
        <begin position="340"/>
        <end position="394"/>
    </location>
</feature>
<dbReference type="EMBL" id="NAJO01000082">
    <property type="protein sequence ID" value="OQN95654.1"/>
    <property type="molecule type" value="Genomic_DNA"/>
</dbReference>
<protein>
    <recommendedName>
        <fullName evidence="5">Vacuolar-sorting protein SNF7</fullName>
    </recommendedName>
</protein>
<comment type="caution">
    <text evidence="3">The sequence shown here is derived from an EMBL/GenBank/DDBJ whole genome shotgun (WGS) entry which is preliminary data.</text>
</comment>
<evidence type="ECO:0000313" key="4">
    <source>
        <dbReference type="Proteomes" id="UP000192596"/>
    </source>
</evidence>
<dbReference type="InterPro" id="IPR005024">
    <property type="entry name" value="Snf7_fam"/>
</dbReference>
<evidence type="ECO:0000256" key="1">
    <source>
        <dbReference type="SAM" id="Coils"/>
    </source>
</evidence>
<dbReference type="Proteomes" id="UP000192596">
    <property type="component" value="Unassembled WGS sequence"/>
</dbReference>
<keyword evidence="1" id="KW-0175">Coiled coil</keyword>
<name>A0A1V8S8S3_9PEZI</name>
<evidence type="ECO:0000313" key="3">
    <source>
        <dbReference type="EMBL" id="OQN95654.1"/>
    </source>
</evidence>
<evidence type="ECO:0008006" key="5">
    <source>
        <dbReference type="Google" id="ProtNLM"/>
    </source>
</evidence>
<dbReference type="AlphaFoldDB" id="A0A1V8S8S3"/>
<dbReference type="Pfam" id="PF03357">
    <property type="entry name" value="Snf7"/>
    <property type="match status" value="1"/>
</dbReference>
<reference evidence="4" key="1">
    <citation type="submission" date="2017-03" db="EMBL/GenBank/DDBJ databases">
        <title>Genomes of endolithic fungi from Antarctica.</title>
        <authorList>
            <person name="Coleine C."/>
            <person name="Masonjones S."/>
            <person name="Stajich J.E."/>
        </authorList>
    </citation>
    <scope>NUCLEOTIDE SEQUENCE [LARGE SCALE GENOMIC DNA]</scope>
    <source>
        <strain evidence="4">CCFEE 5527</strain>
    </source>
</reference>
<dbReference type="Gene3D" id="6.10.250.1710">
    <property type="match status" value="1"/>
</dbReference>
<dbReference type="InParanoid" id="A0A1V8S8S3"/>
<dbReference type="STRING" id="1507870.A0A1V8S8S3"/>